<feature type="domain" description="FAM69 protein-kinase" evidence="5">
    <location>
        <begin position="98"/>
        <end position="295"/>
    </location>
</feature>
<dbReference type="Pfam" id="PF12260">
    <property type="entry name" value="PIP49_C"/>
    <property type="match status" value="1"/>
</dbReference>
<accession>A0AA39G200</accession>
<dbReference type="GO" id="GO:0005576">
    <property type="term" value="C:extracellular region"/>
    <property type="evidence" value="ECO:0007669"/>
    <property type="project" value="UniProtKB-SubCell"/>
</dbReference>
<comment type="subcellular location">
    <subcellularLocation>
        <location evidence="1">Secreted</location>
    </subcellularLocation>
</comment>
<dbReference type="EMBL" id="JAQQBR010000003">
    <property type="protein sequence ID" value="KAK0180060.1"/>
    <property type="molecule type" value="Genomic_DNA"/>
</dbReference>
<dbReference type="InterPro" id="IPR022049">
    <property type="entry name" value="FAM69_kinase_dom"/>
</dbReference>
<keyword evidence="7" id="KW-1185">Reference proteome</keyword>
<evidence type="ECO:0000259" key="5">
    <source>
        <dbReference type="Pfam" id="PF12260"/>
    </source>
</evidence>
<sequence length="322" mass="37105">MGEAKIVVKKLAHDIELELFDNMICDDIEFHQLCWRNKNNIYKDSHNNINYNSHIKSAVSLNFSNDNTNGLILCPTTKHLENIINQSVINNFNDTANLWTIIKINAEPIILTILSSDDGWPVPKYYGACGRIIIESYVGLPLTLYYNEPWLRRAEIAVYLLEAAQMFTFGDDDYAFYLTDISADNIAIDNYDKPKFVDLENIFILNKNSMATDQMENWYDLHVSDSGIECENCFVFSPRDICSHRISDHNYYAICQQILYFRKSKSSMSEGFLDNIPDNILKEYSELEIMLSECAIPTIEESRISAGDKLQKILRKIVGKEK</sequence>
<proteinExistence type="inferred from homology"/>
<evidence type="ECO:0000313" key="6">
    <source>
        <dbReference type="EMBL" id="KAK0180060.1"/>
    </source>
</evidence>
<keyword evidence="4" id="KW-0732">Signal</keyword>
<keyword evidence="3" id="KW-0964">Secreted</keyword>
<reference evidence="6" key="1">
    <citation type="journal article" date="2023" name="bioRxiv">
        <title>Scaffold-level genome assemblies of two parasitoid biocontrol wasps reveal the parthenogenesis mechanism and an associated novel virus.</title>
        <authorList>
            <person name="Inwood S."/>
            <person name="Skelly J."/>
            <person name="Guhlin J."/>
            <person name="Harrop T."/>
            <person name="Goldson S."/>
            <person name="Dearden P."/>
        </authorList>
    </citation>
    <scope>NUCLEOTIDE SEQUENCE</scope>
    <source>
        <strain evidence="6">Lincoln</strain>
        <tissue evidence="6">Whole body</tissue>
    </source>
</reference>
<dbReference type="PANTHER" id="PTHR32073:SF7">
    <property type="entry name" value="GH11358P"/>
    <property type="match status" value="1"/>
</dbReference>
<evidence type="ECO:0000256" key="3">
    <source>
        <dbReference type="ARBA" id="ARBA00022525"/>
    </source>
</evidence>
<dbReference type="AlphaFoldDB" id="A0AA39G200"/>
<evidence type="ECO:0000313" key="7">
    <source>
        <dbReference type="Proteomes" id="UP001168972"/>
    </source>
</evidence>
<dbReference type="Proteomes" id="UP001168972">
    <property type="component" value="Unassembled WGS sequence"/>
</dbReference>
<gene>
    <name evidence="6" type="ORF">PV327_005742</name>
</gene>
<name>A0AA39G200_MICHY</name>
<comment type="caution">
    <text evidence="6">The sequence shown here is derived from an EMBL/GenBank/DDBJ whole genome shotgun (WGS) entry which is preliminary data.</text>
</comment>
<comment type="similarity">
    <text evidence="2">Belongs to the DIPK family.</text>
</comment>
<evidence type="ECO:0000256" key="2">
    <source>
        <dbReference type="ARBA" id="ARBA00006338"/>
    </source>
</evidence>
<evidence type="ECO:0000256" key="4">
    <source>
        <dbReference type="ARBA" id="ARBA00022729"/>
    </source>
</evidence>
<protein>
    <recommendedName>
        <fullName evidence="5">FAM69 protein-kinase domain-containing protein</fullName>
    </recommendedName>
</protein>
<reference evidence="6" key="2">
    <citation type="submission" date="2023-03" db="EMBL/GenBank/DDBJ databases">
        <authorList>
            <person name="Inwood S.N."/>
            <person name="Skelly J.G."/>
            <person name="Guhlin J."/>
            <person name="Harrop T.W.R."/>
            <person name="Goldson S.G."/>
            <person name="Dearden P.K."/>
        </authorList>
    </citation>
    <scope>NUCLEOTIDE SEQUENCE</scope>
    <source>
        <strain evidence="6">Lincoln</strain>
        <tissue evidence="6">Whole body</tissue>
    </source>
</reference>
<organism evidence="6 7">
    <name type="scientific">Microctonus hyperodae</name>
    <name type="common">Parasitoid wasp</name>
    <dbReference type="NCBI Taxonomy" id="165561"/>
    <lineage>
        <taxon>Eukaryota</taxon>
        <taxon>Metazoa</taxon>
        <taxon>Ecdysozoa</taxon>
        <taxon>Arthropoda</taxon>
        <taxon>Hexapoda</taxon>
        <taxon>Insecta</taxon>
        <taxon>Pterygota</taxon>
        <taxon>Neoptera</taxon>
        <taxon>Endopterygota</taxon>
        <taxon>Hymenoptera</taxon>
        <taxon>Apocrita</taxon>
        <taxon>Ichneumonoidea</taxon>
        <taxon>Braconidae</taxon>
        <taxon>Euphorinae</taxon>
        <taxon>Microctonus</taxon>
    </lineage>
</organism>
<dbReference type="InterPro" id="IPR020519">
    <property type="entry name" value="DIPK2A/B"/>
</dbReference>
<evidence type="ECO:0000256" key="1">
    <source>
        <dbReference type="ARBA" id="ARBA00004613"/>
    </source>
</evidence>
<dbReference type="PANTHER" id="PTHR32073">
    <property type="entry name" value="GH11358P"/>
    <property type="match status" value="1"/>
</dbReference>